<evidence type="ECO:0000313" key="2">
    <source>
        <dbReference type="EMBL" id="KAG9243518.1"/>
    </source>
</evidence>
<proteinExistence type="predicted"/>
<feature type="transmembrane region" description="Helical" evidence="1">
    <location>
        <begin position="13"/>
        <end position="31"/>
    </location>
</feature>
<sequence>MDPFTAEYHVTDSGWLVIVLYSHFILLTSTFEMSRRGLSKRPGTDLVASNDVFIFRANRANVKLRRRLITAHIMFNVLITYCYATV</sequence>
<keyword evidence="3" id="KW-1185">Reference proteome</keyword>
<organism evidence="2 3">
    <name type="scientific">Calycina marina</name>
    <dbReference type="NCBI Taxonomy" id="1763456"/>
    <lineage>
        <taxon>Eukaryota</taxon>
        <taxon>Fungi</taxon>
        <taxon>Dikarya</taxon>
        <taxon>Ascomycota</taxon>
        <taxon>Pezizomycotina</taxon>
        <taxon>Leotiomycetes</taxon>
        <taxon>Helotiales</taxon>
        <taxon>Pezizellaceae</taxon>
        <taxon>Calycina</taxon>
    </lineage>
</organism>
<gene>
    <name evidence="2" type="ORF">BJ878DRAFT_510403</name>
</gene>
<dbReference type="AlphaFoldDB" id="A0A9P7Z0V2"/>
<dbReference type="EMBL" id="MU253971">
    <property type="protein sequence ID" value="KAG9243518.1"/>
    <property type="molecule type" value="Genomic_DNA"/>
</dbReference>
<reference evidence="2" key="1">
    <citation type="journal article" date="2021" name="IMA Fungus">
        <title>Genomic characterization of three marine fungi, including Emericellopsis atlantica sp. nov. with signatures of a generalist lifestyle and marine biomass degradation.</title>
        <authorList>
            <person name="Hagestad O.C."/>
            <person name="Hou L."/>
            <person name="Andersen J.H."/>
            <person name="Hansen E.H."/>
            <person name="Altermark B."/>
            <person name="Li C."/>
            <person name="Kuhnert E."/>
            <person name="Cox R.J."/>
            <person name="Crous P.W."/>
            <person name="Spatafora J.W."/>
            <person name="Lail K."/>
            <person name="Amirebrahimi M."/>
            <person name="Lipzen A."/>
            <person name="Pangilinan J."/>
            <person name="Andreopoulos W."/>
            <person name="Hayes R.D."/>
            <person name="Ng V."/>
            <person name="Grigoriev I.V."/>
            <person name="Jackson S.A."/>
            <person name="Sutton T.D.S."/>
            <person name="Dobson A.D.W."/>
            <person name="Rama T."/>
        </authorList>
    </citation>
    <scope>NUCLEOTIDE SEQUENCE</scope>
    <source>
        <strain evidence="2">TRa3180A</strain>
    </source>
</reference>
<comment type="caution">
    <text evidence="2">The sequence shown here is derived from an EMBL/GenBank/DDBJ whole genome shotgun (WGS) entry which is preliminary data.</text>
</comment>
<name>A0A9P7Z0V2_9HELO</name>
<keyword evidence="1" id="KW-1133">Transmembrane helix</keyword>
<protein>
    <submittedName>
        <fullName evidence="2">Uncharacterized protein</fullName>
    </submittedName>
</protein>
<evidence type="ECO:0000256" key="1">
    <source>
        <dbReference type="SAM" id="Phobius"/>
    </source>
</evidence>
<keyword evidence="1" id="KW-0812">Transmembrane</keyword>
<keyword evidence="1" id="KW-0472">Membrane</keyword>
<evidence type="ECO:0000313" key="3">
    <source>
        <dbReference type="Proteomes" id="UP000887226"/>
    </source>
</evidence>
<accession>A0A9P7Z0V2</accession>
<dbReference type="Proteomes" id="UP000887226">
    <property type="component" value="Unassembled WGS sequence"/>
</dbReference>